<feature type="compositionally biased region" description="Basic and acidic residues" evidence="1">
    <location>
        <begin position="587"/>
        <end position="605"/>
    </location>
</feature>
<dbReference type="PANTHER" id="PTHR37261:SF1">
    <property type="entry name" value="40S RIBOSOMAL PROTEIN S27"/>
    <property type="match status" value="1"/>
</dbReference>
<feature type="compositionally biased region" description="Polar residues" evidence="1">
    <location>
        <begin position="568"/>
        <end position="584"/>
    </location>
</feature>
<accession>A0A2Z7B1B9</accession>
<gene>
    <name evidence="2" type="ORF">F511_04587</name>
</gene>
<reference evidence="2 3" key="1">
    <citation type="journal article" date="2015" name="Proc. Natl. Acad. Sci. U.S.A.">
        <title>The resurrection genome of Boea hygrometrica: A blueprint for survival of dehydration.</title>
        <authorList>
            <person name="Xiao L."/>
            <person name="Yang G."/>
            <person name="Zhang L."/>
            <person name="Yang X."/>
            <person name="Zhao S."/>
            <person name="Ji Z."/>
            <person name="Zhou Q."/>
            <person name="Hu M."/>
            <person name="Wang Y."/>
            <person name="Chen M."/>
            <person name="Xu Y."/>
            <person name="Jin H."/>
            <person name="Xiao X."/>
            <person name="Hu G."/>
            <person name="Bao F."/>
            <person name="Hu Y."/>
            <person name="Wan P."/>
            <person name="Li L."/>
            <person name="Deng X."/>
            <person name="Kuang T."/>
            <person name="Xiang C."/>
            <person name="Zhu J.K."/>
            <person name="Oliver M.J."/>
            <person name="He Y."/>
        </authorList>
    </citation>
    <scope>NUCLEOTIDE SEQUENCE [LARGE SCALE GENOMIC DNA]</scope>
    <source>
        <strain evidence="3">cv. XS01</strain>
    </source>
</reference>
<organism evidence="2 3">
    <name type="scientific">Dorcoceras hygrometricum</name>
    <dbReference type="NCBI Taxonomy" id="472368"/>
    <lineage>
        <taxon>Eukaryota</taxon>
        <taxon>Viridiplantae</taxon>
        <taxon>Streptophyta</taxon>
        <taxon>Embryophyta</taxon>
        <taxon>Tracheophyta</taxon>
        <taxon>Spermatophyta</taxon>
        <taxon>Magnoliopsida</taxon>
        <taxon>eudicotyledons</taxon>
        <taxon>Gunneridae</taxon>
        <taxon>Pentapetalae</taxon>
        <taxon>asterids</taxon>
        <taxon>lamiids</taxon>
        <taxon>Lamiales</taxon>
        <taxon>Gesneriaceae</taxon>
        <taxon>Didymocarpoideae</taxon>
        <taxon>Trichosporeae</taxon>
        <taxon>Loxocarpinae</taxon>
        <taxon>Dorcoceras</taxon>
    </lineage>
</organism>
<name>A0A2Z7B1B9_9LAMI</name>
<dbReference type="Proteomes" id="UP000250235">
    <property type="component" value="Unassembled WGS sequence"/>
</dbReference>
<proteinExistence type="predicted"/>
<feature type="region of interest" description="Disordered" evidence="1">
    <location>
        <begin position="29"/>
        <end position="57"/>
    </location>
</feature>
<sequence length="922" mass="101235">MQGEESIDMAPWSFDANWAIAHGSLETSVTVESPEYPIGESDTDDDSPPSSPLVLRPSRLDSAPCEIKTADSICLRLLDKKCSQRVKKDFQEELIVSFRKKYDILQIYVRSTARVFEVYYSHSPQSSNEYLCTVRCNSAERNEKLLQTTGIEYISEDRGDCFVGKLPEDIVTDGGSGDDDWVKIKVPEVGRSSLDKPNTNRVKNVQDLYEATAQITDVEPCSLLTIRFLSLQNKSHVYVDDVYVFAVPSESTDSANEAVVAGSSTGSSLMAMLLPALLQSARTGIGSCKENHASEEVLKDDKIESGLRKTDGLVVEYSKNQSERQYVNVLHAAPATSAEVLRPSSYQNTTTGTMIKMDGIDDGSAAGQVDQQSVNLQELDNDAAEFTEPQQPTSALNTKPEDTNDMLHYSLERALGQLISRVNRVEEICLRFEEKMLRPIETMESRIQHLEIQLQKLTENSLCHELPRCTRISAPVFSCSESSSKSFYEGNDCPPGVASESEKKIFLSDDTSNVFPSANCRPSLVVSAPEFTCGEDEDDDDDTSCIKPRETLSIDDALAAALSGFISATKTNPSDHSQTISGPSSLVDEKIDHCDKDESSRKKAQETPSAENYGREPSHFTQIRSILVPDFTSVENGDDEHLKYIHSSDLATAYENNEDHDAGMIPSSTQSKQSSTVVVSCDFNENEKMGDLGLTWNGNSPVVSTGLNKTCSLNLDSCDTVVLCESDTVNCSCEKGVSCHCPKAGDLVETCNHQICEETKPRDTNINDLDDQETMKQVLELDSGCKSVGPERYVAMEGSFEDDTSDNFESSCDSAVDYELPILDVEFTFNDCISTGSPLEALLDGVAELNTKPHSIHDGDDDDGSTEHIVVDIMDINETANLSPGNSLLVDLAVTFEDRSSNSERLDTLSSPINQEMIMSLI</sequence>
<evidence type="ECO:0000256" key="1">
    <source>
        <dbReference type="SAM" id="MobiDB-lite"/>
    </source>
</evidence>
<dbReference type="EMBL" id="KV010626">
    <property type="protein sequence ID" value="KZV27536.1"/>
    <property type="molecule type" value="Genomic_DNA"/>
</dbReference>
<protein>
    <submittedName>
        <fullName evidence="2">Uncharacterized protein</fullName>
    </submittedName>
</protein>
<feature type="region of interest" description="Disordered" evidence="1">
    <location>
        <begin position="568"/>
        <end position="618"/>
    </location>
</feature>
<evidence type="ECO:0000313" key="2">
    <source>
        <dbReference type="EMBL" id="KZV27536.1"/>
    </source>
</evidence>
<keyword evidence="3" id="KW-1185">Reference proteome</keyword>
<dbReference type="OrthoDB" id="1939758at2759"/>
<evidence type="ECO:0000313" key="3">
    <source>
        <dbReference type="Proteomes" id="UP000250235"/>
    </source>
</evidence>
<dbReference type="PANTHER" id="PTHR37261">
    <property type="entry name" value="40S RIBOSOMAL PROTEIN S27"/>
    <property type="match status" value="1"/>
</dbReference>
<dbReference type="AlphaFoldDB" id="A0A2Z7B1B9"/>